<evidence type="ECO:0000256" key="13">
    <source>
        <dbReference type="ARBA" id="ARBA00083306"/>
    </source>
</evidence>
<dbReference type="GO" id="GO:0005506">
    <property type="term" value="F:iron ion binding"/>
    <property type="evidence" value="ECO:0007669"/>
    <property type="project" value="InterPro"/>
</dbReference>
<dbReference type="FunFam" id="3.30.413.10:FF:000006">
    <property type="entry name" value="4-hydroxy-3-methylbut-2-en-1-yl diphosphate synthase (flavodoxin)"/>
    <property type="match status" value="1"/>
</dbReference>
<dbReference type="EMBL" id="CDMY01000182">
    <property type="protein sequence ID" value="CEL93656.1"/>
    <property type="molecule type" value="Genomic_DNA"/>
</dbReference>
<feature type="region of interest" description="Disordered" evidence="14">
    <location>
        <begin position="757"/>
        <end position="776"/>
    </location>
</feature>
<evidence type="ECO:0000256" key="15">
    <source>
        <dbReference type="SAM" id="SignalP"/>
    </source>
</evidence>
<dbReference type="Proteomes" id="UP000041254">
    <property type="component" value="Unassembled WGS sequence"/>
</dbReference>
<dbReference type="SUPFAM" id="SSF56014">
    <property type="entry name" value="Nitrite and sulphite reductase 4Fe-4S domain-like"/>
    <property type="match status" value="1"/>
</dbReference>
<reference evidence="18 19" key="1">
    <citation type="submission" date="2014-11" db="EMBL/GenBank/DDBJ databases">
        <authorList>
            <person name="Zhu J."/>
            <person name="Qi W."/>
            <person name="Song R."/>
        </authorList>
    </citation>
    <scope>NUCLEOTIDE SEQUENCE [LARGE SCALE GENOMIC DNA]</scope>
</reference>
<evidence type="ECO:0000256" key="7">
    <source>
        <dbReference type="ARBA" id="ARBA00023229"/>
    </source>
</evidence>
<dbReference type="InterPro" id="IPR058579">
    <property type="entry name" value="IspG_C"/>
</dbReference>
<organism evidence="18 19">
    <name type="scientific">Vitrella brassicaformis (strain CCMP3155)</name>
    <dbReference type="NCBI Taxonomy" id="1169540"/>
    <lineage>
        <taxon>Eukaryota</taxon>
        <taxon>Sar</taxon>
        <taxon>Alveolata</taxon>
        <taxon>Colpodellida</taxon>
        <taxon>Vitrellaceae</taxon>
        <taxon>Vitrella</taxon>
    </lineage>
</organism>
<evidence type="ECO:0000256" key="12">
    <source>
        <dbReference type="ARBA" id="ARBA00072132"/>
    </source>
</evidence>
<evidence type="ECO:0000256" key="6">
    <source>
        <dbReference type="ARBA" id="ARBA00023014"/>
    </source>
</evidence>
<dbReference type="Gene3D" id="3.20.20.20">
    <property type="entry name" value="Dihydropteroate synthase-like"/>
    <property type="match status" value="1"/>
</dbReference>
<comment type="pathway">
    <text evidence="9">Isoprenoid biosynthesis; isopentenyl diphosphate biosynthesis via DXP pathway; isopentenyl diphosphate from 1-deoxy-D-xylulose 5-phosphate: step 5/6.</text>
</comment>
<dbReference type="FunFam" id="3.20.20.20:FF:000005">
    <property type="entry name" value="4-hydroxy-3-methylbut-2-en-1-yl diphosphate synthase (flavodoxin)"/>
    <property type="match status" value="1"/>
</dbReference>
<evidence type="ECO:0000256" key="3">
    <source>
        <dbReference type="ARBA" id="ARBA00022723"/>
    </source>
</evidence>
<keyword evidence="3" id="KW-0479">Metal-binding</keyword>
<dbReference type="PhylomeDB" id="A0A0G4ECH0"/>
<evidence type="ECO:0000256" key="10">
    <source>
        <dbReference type="ARBA" id="ARBA00061554"/>
    </source>
</evidence>
<dbReference type="FunCoup" id="A0A0G4ECH0">
    <property type="interactions" value="32"/>
</dbReference>
<dbReference type="GO" id="GO:0019288">
    <property type="term" value="P:isopentenyl diphosphate biosynthetic process, methylerythritol 4-phosphate pathway"/>
    <property type="evidence" value="ECO:0007669"/>
    <property type="project" value="TreeGrafter"/>
</dbReference>
<dbReference type="InParanoid" id="A0A0G4ECH0"/>
<evidence type="ECO:0000256" key="14">
    <source>
        <dbReference type="SAM" id="MobiDB-lite"/>
    </source>
</evidence>
<evidence type="ECO:0000256" key="4">
    <source>
        <dbReference type="ARBA" id="ARBA00023002"/>
    </source>
</evidence>
<evidence type="ECO:0000256" key="8">
    <source>
        <dbReference type="ARBA" id="ARBA00051119"/>
    </source>
</evidence>
<dbReference type="GO" id="GO:0046429">
    <property type="term" value="F:4-hydroxy-3-methylbut-2-en-1-yl diphosphate synthase activity (ferredoxin)"/>
    <property type="evidence" value="ECO:0007669"/>
    <property type="project" value="UniProtKB-EC"/>
</dbReference>
<protein>
    <recommendedName>
        <fullName evidence="12">4-hydroxy-3-methylbut-2-en-1-yl diphosphate synthase (ferredoxin), chloroplastic</fullName>
        <ecNumber evidence="11">1.17.7.1</ecNumber>
    </recommendedName>
    <alternativeName>
        <fullName evidence="13">1-hydroxy-2-methyl-2-(E)-butenyl 4-diphosphate synthase</fullName>
    </alternativeName>
</protein>
<keyword evidence="5" id="KW-0408">Iron</keyword>
<evidence type="ECO:0000259" key="17">
    <source>
        <dbReference type="Pfam" id="PF26540"/>
    </source>
</evidence>
<feature type="domain" description="IspG C-terminal" evidence="17">
    <location>
        <begin position="663"/>
        <end position="751"/>
    </location>
</feature>
<dbReference type="GO" id="GO:0051539">
    <property type="term" value="F:4 iron, 4 sulfur cluster binding"/>
    <property type="evidence" value="ECO:0007669"/>
    <property type="project" value="UniProtKB-KW"/>
</dbReference>
<evidence type="ECO:0000256" key="5">
    <source>
        <dbReference type="ARBA" id="ARBA00023004"/>
    </source>
</evidence>
<dbReference type="HAMAP" id="MF_00159">
    <property type="entry name" value="IspG"/>
    <property type="match status" value="1"/>
</dbReference>
<dbReference type="PANTHER" id="PTHR30454">
    <property type="entry name" value="4-HYDROXY-3-METHYLBUT-2-EN-1-YL DIPHOSPHATE SYNTHASE"/>
    <property type="match status" value="1"/>
</dbReference>
<evidence type="ECO:0000313" key="19">
    <source>
        <dbReference type="Proteomes" id="UP000041254"/>
    </source>
</evidence>
<dbReference type="NCBIfam" id="TIGR00612">
    <property type="entry name" value="ispG_gcpE"/>
    <property type="match status" value="1"/>
</dbReference>
<dbReference type="PANTHER" id="PTHR30454:SF0">
    <property type="entry name" value="4-HYDROXY-3-METHYLBUT-2-EN-1-YL DIPHOSPHATE SYNTHASE (FERREDOXIN), CHLOROPLASTIC"/>
    <property type="match status" value="1"/>
</dbReference>
<keyword evidence="4" id="KW-0560">Oxidoreductase</keyword>
<sequence length="776" mass="84918">MKCVAGSAMRSAALLLLLAGSHVGRCGEIGGAFVVPGTTPLRSDGPRLQRLRRSQYLMDTEAASPILMPGQTSPADLKKYCESLRTTERFPSQTVWIGKVPIGGQHRIALQTMTTSDTRDVKASVEQVMRIADAGADICRLTVQGLKEAEAAAAIREELFKKGYDIPLVADIHFAPKVAMMVADAFEKVRVNPGNFADGAKKFDQLVFDDYSDFLKGRERIEELFTPLVEKCKSLGRAMRIGTNHGSLSNRILSFFGDTPRGMVESALEFADICRANDYHNFCFSMKASNPLVMAQAYRLLVAEMYARGFAYPIHLGVTEAGEGEDGRIKSAIGIGALLQDGIGDTIRVSLTEDPWYELTPCGKLADIARSKLTPEARQKQLAVPEFEETTRDFQTFSRREVDLPSQEPSDTWDVRGLLNRDGSVLSAVTLDDLQQPDKLYAQLGCKLVVGMPFKDIATSDSIFMRRLPDTDDAGRRLALRRLQEVNVGILAPMAELRAKPLADAVGVITLKEYIRDTGPDGYALPEGVIRLAVEVEGDETDDELQQLSTMKPSPALILLRIKPSLSRLHASRRVFDHIKRAGLRVAVIHHLYFTQEEASDAEDLVISSGVEVGSLLVDALGEGIMVEVEGGLPASAPLSLEDLRLISFSILQGSRMRNIKTEFISCPSCGRTLFDLQEVTEQIRQKTGHLPGVSIAVMGCIVNGPGEMADADFGYVGGAPGKVDLYVGKEVVKRGIPNEEACDRLVDLIKEHGRWVEPPSEEEDQQEETKVAVAA</sequence>
<comment type="cofactor">
    <cofactor evidence="1">
        <name>[4Fe-4S] cluster</name>
        <dbReference type="ChEBI" id="CHEBI:49883"/>
    </cofactor>
</comment>
<dbReference type="AlphaFoldDB" id="A0A0G4ECH0"/>
<evidence type="ECO:0000256" key="9">
    <source>
        <dbReference type="ARBA" id="ARBA00060620"/>
    </source>
</evidence>
<dbReference type="PIRSF" id="PIRSF037336">
    <property type="entry name" value="IspG_like"/>
    <property type="match status" value="1"/>
</dbReference>
<dbReference type="Pfam" id="PF26540">
    <property type="entry name" value="GcpE_C"/>
    <property type="match status" value="1"/>
</dbReference>
<dbReference type="Gene3D" id="3.30.413.10">
    <property type="entry name" value="Sulfite Reductase Hemoprotein, domain 1"/>
    <property type="match status" value="1"/>
</dbReference>
<dbReference type="Pfam" id="PF04551">
    <property type="entry name" value="GcpE"/>
    <property type="match status" value="1"/>
</dbReference>
<dbReference type="InterPro" id="IPR004588">
    <property type="entry name" value="IspG_bac-typ"/>
</dbReference>
<dbReference type="InterPro" id="IPR017178">
    <property type="entry name" value="IspG_atypical"/>
</dbReference>
<dbReference type="InterPro" id="IPR058578">
    <property type="entry name" value="IspG_TIM"/>
</dbReference>
<dbReference type="OrthoDB" id="429167at2759"/>
<name>A0A0G4ECH0_VITBC</name>
<keyword evidence="2" id="KW-0004">4Fe-4S</keyword>
<dbReference type="EC" id="1.17.7.1" evidence="11"/>
<evidence type="ECO:0000259" key="16">
    <source>
        <dbReference type="Pfam" id="PF04551"/>
    </source>
</evidence>
<keyword evidence="19" id="KW-1185">Reference proteome</keyword>
<dbReference type="OMA" id="LYVGKEC"/>
<dbReference type="InterPro" id="IPR011005">
    <property type="entry name" value="Dihydropteroate_synth-like_sf"/>
</dbReference>
<dbReference type="GO" id="GO:0016114">
    <property type="term" value="P:terpenoid biosynthetic process"/>
    <property type="evidence" value="ECO:0007669"/>
    <property type="project" value="InterPro"/>
</dbReference>
<feature type="domain" description="IspG TIM-barrel" evidence="16">
    <location>
        <begin position="93"/>
        <end position="361"/>
    </location>
</feature>
<proteinExistence type="inferred from homology"/>
<evidence type="ECO:0000256" key="2">
    <source>
        <dbReference type="ARBA" id="ARBA00022485"/>
    </source>
</evidence>
<feature type="chain" id="PRO_5005186961" description="4-hydroxy-3-methylbut-2-en-1-yl diphosphate synthase (ferredoxin), chloroplastic" evidence="15">
    <location>
        <begin position="27"/>
        <end position="776"/>
    </location>
</feature>
<keyword evidence="15" id="KW-0732">Signal</keyword>
<keyword evidence="7" id="KW-0414">Isoprene biosynthesis</keyword>
<evidence type="ECO:0000313" key="18">
    <source>
        <dbReference type="EMBL" id="CEL93656.1"/>
    </source>
</evidence>
<accession>A0A0G4ECH0</accession>
<comment type="similarity">
    <text evidence="10">Belongs to the IspG family.</text>
</comment>
<evidence type="ECO:0000256" key="11">
    <source>
        <dbReference type="ARBA" id="ARBA00067018"/>
    </source>
</evidence>
<feature type="signal peptide" evidence="15">
    <location>
        <begin position="1"/>
        <end position="26"/>
    </location>
</feature>
<evidence type="ECO:0000256" key="1">
    <source>
        <dbReference type="ARBA" id="ARBA00001966"/>
    </source>
</evidence>
<dbReference type="STRING" id="1169540.A0A0G4ECH0"/>
<comment type="catalytic activity">
    <reaction evidence="8">
        <text>(2E)-4-hydroxy-3-methylbut-2-enyl diphosphate + 2 oxidized [2Fe-2S]-[ferredoxin] + H2O = 2-C-methyl-D-erythritol 2,4-cyclic diphosphate + 2 reduced [2Fe-2S]-[ferredoxin] + H(+)</text>
        <dbReference type="Rhea" id="RHEA:26119"/>
        <dbReference type="Rhea" id="RHEA-COMP:10000"/>
        <dbReference type="Rhea" id="RHEA-COMP:10001"/>
        <dbReference type="ChEBI" id="CHEBI:15377"/>
        <dbReference type="ChEBI" id="CHEBI:15378"/>
        <dbReference type="ChEBI" id="CHEBI:33737"/>
        <dbReference type="ChEBI" id="CHEBI:33738"/>
        <dbReference type="ChEBI" id="CHEBI:58483"/>
        <dbReference type="ChEBI" id="CHEBI:128753"/>
        <dbReference type="EC" id="1.17.7.1"/>
    </reaction>
</comment>
<dbReference type="VEuPathDB" id="CryptoDB:Vbra_4867"/>
<gene>
    <name evidence="18" type="ORF">Vbra_4867</name>
</gene>
<keyword evidence="6" id="KW-0411">Iron-sulfur</keyword>
<dbReference type="InterPro" id="IPR045854">
    <property type="entry name" value="NO2/SO3_Rdtase_4Fe4S_sf"/>
</dbReference>